<dbReference type="Pfam" id="PF08389">
    <property type="entry name" value="Xpo1"/>
    <property type="match status" value="1"/>
</dbReference>
<dbReference type="Proteomes" id="UP000005666">
    <property type="component" value="Chromosome 8"/>
</dbReference>
<dbReference type="Gene3D" id="1.25.10.10">
    <property type="entry name" value="Leucine-rich Repeat Variant"/>
    <property type="match status" value="1"/>
</dbReference>
<dbReference type="GO" id="GO:0051170">
    <property type="term" value="P:import into nucleus"/>
    <property type="evidence" value="ECO:0007669"/>
    <property type="project" value="UniProtKB-ARBA"/>
</dbReference>
<keyword evidence="3" id="KW-0813">Transport</keyword>
<dbReference type="GO" id="GO:0000056">
    <property type="term" value="P:ribosomal small subunit export from nucleus"/>
    <property type="evidence" value="ECO:0007669"/>
    <property type="project" value="TreeGrafter"/>
</dbReference>
<dbReference type="HOGENOM" id="CLU_011906_0_0_1"/>
<dbReference type="InterPro" id="IPR013598">
    <property type="entry name" value="Exportin-1/Importin-b-like"/>
</dbReference>
<dbReference type="Pfam" id="PF08767">
    <property type="entry name" value="CRM1_C"/>
    <property type="match status" value="1"/>
</dbReference>
<dbReference type="OMA" id="CLIEIVD"/>
<evidence type="ECO:0000313" key="9">
    <source>
        <dbReference type="EMBL" id="CCE64309.1"/>
    </source>
</evidence>
<comment type="subcellular location">
    <subcellularLocation>
        <location evidence="1">Nucleus</location>
    </subcellularLocation>
</comment>
<proteinExistence type="inferred from homology"/>
<dbReference type="InterPro" id="IPR045065">
    <property type="entry name" value="XPO1/5"/>
</dbReference>
<dbReference type="SMART" id="SM01102">
    <property type="entry name" value="CRM1_C"/>
    <property type="match status" value="1"/>
</dbReference>
<dbReference type="SUPFAM" id="SSF48371">
    <property type="entry name" value="ARM repeat"/>
    <property type="match status" value="2"/>
</dbReference>
<dbReference type="GO" id="GO:0031267">
    <property type="term" value="F:small GTPase binding"/>
    <property type="evidence" value="ECO:0007669"/>
    <property type="project" value="InterPro"/>
</dbReference>
<feature type="domain" description="Importin N-terminal" evidence="8">
    <location>
        <begin position="34"/>
        <end position="100"/>
    </location>
</feature>
<dbReference type="InterPro" id="IPR001494">
    <property type="entry name" value="Importin-beta_N"/>
</dbReference>
<gene>
    <name evidence="9" type="primary">TPHA0H01010</name>
    <name evidence="9" type="ordered locus">TPHA_0H01010</name>
</gene>
<evidence type="ECO:0000256" key="4">
    <source>
        <dbReference type="ARBA" id="ARBA00022816"/>
    </source>
</evidence>
<dbReference type="KEGG" id="tpf:TPHA_0H01010"/>
<protein>
    <recommendedName>
        <fullName evidence="7">Exportin-1</fullName>
    </recommendedName>
</protein>
<keyword evidence="10" id="KW-1185">Reference proteome</keyword>
<dbReference type="AlphaFoldDB" id="G8BX05"/>
<dbReference type="GeneID" id="11533733"/>
<dbReference type="Pfam" id="PF18787">
    <property type="entry name" value="CRM1_repeat_3"/>
    <property type="match status" value="1"/>
</dbReference>
<dbReference type="GO" id="GO:0006611">
    <property type="term" value="P:protein export from nucleus"/>
    <property type="evidence" value="ECO:0007669"/>
    <property type="project" value="InterPro"/>
</dbReference>
<dbReference type="SMART" id="SM00913">
    <property type="entry name" value="IBN_N"/>
    <property type="match status" value="1"/>
</dbReference>
<dbReference type="InterPro" id="IPR041235">
    <property type="entry name" value="Exp1_repeat_2"/>
</dbReference>
<dbReference type="Pfam" id="PF03810">
    <property type="entry name" value="IBN_N"/>
    <property type="match status" value="1"/>
</dbReference>
<dbReference type="Pfam" id="PF18784">
    <property type="entry name" value="CRM1_repeat_2"/>
    <property type="match status" value="1"/>
</dbReference>
<dbReference type="GO" id="GO:0000055">
    <property type="term" value="P:ribosomal large subunit export from nucleus"/>
    <property type="evidence" value="ECO:0007669"/>
    <property type="project" value="TreeGrafter"/>
</dbReference>
<dbReference type="PANTHER" id="PTHR11223">
    <property type="entry name" value="EXPORTIN 1/5"/>
    <property type="match status" value="1"/>
</dbReference>
<dbReference type="GO" id="GO:0005049">
    <property type="term" value="F:nuclear export signal receptor activity"/>
    <property type="evidence" value="ECO:0007669"/>
    <property type="project" value="InterPro"/>
</dbReference>
<dbReference type="GO" id="GO:0005634">
    <property type="term" value="C:nucleus"/>
    <property type="evidence" value="ECO:0007669"/>
    <property type="project" value="UniProtKB-SubCell"/>
</dbReference>
<dbReference type="GO" id="GO:0005737">
    <property type="term" value="C:cytoplasm"/>
    <property type="evidence" value="ECO:0007669"/>
    <property type="project" value="TreeGrafter"/>
</dbReference>
<dbReference type="Pfam" id="PF18777">
    <property type="entry name" value="CRM1_repeat"/>
    <property type="match status" value="1"/>
</dbReference>
<dbReference type="InterPro" id="IPR016024">
    <property type="entry name" value="ARM-type_fold"/>
</dbReference>
<dbReference type="OrthoDB" id="27218at2759"/>
<keyword evidence="6" id="KW-0539">Nucleus</keyword>
<dbReference type="GO" id="GO:0051028">
    <property type="term" value="P:mRNA transport"/>
    <property type="evidence" value="ECO:0007669"/>
    <property type="project" value="UniProtKB-KW"/>
</dbReference>
<dbReference type="InterPro" id="IPR011989">
    <property type="entry name" value="ARM-like"/>
</dbReference>
<dbReference type="PROSITE" id="PS50166">
    <property type="entry name" value="IMPORTIN_B_NT"/>
    <property type="match status" value="1"/>
</dbReference>
<comment type="similarity">
    <text evidence="2">Belongs to the exportin family.</text>
</comment>
<dbReference type="InterPro" id="IPR041123">
    <property type="entry name" value="CRM1_repeat"/>
</dbReference>
<dbReference type="FunFam" id="1.25.10.10:FF:001255">
    <property type="entry name" value="Exportin 1"/>
    <property type="match status" value="1"/>
</dbReference>
<dbReference type="eggNOG" id="KOG2020">
    <property type="taxonomic scope" value="Eukaryota"/>
</dbReference>
<evidence type="ECO:0000256" key="2">
    <source>
        <dbReference type="ARBA" id="ARBA00009466"/>
    </source>
</evidence>
<dbReference type="EMBL" id="HE612863">
    <property type="protein sequence ID" value="CCE64309.1"/>
    <property type="molecule type" value="Genomic_DNA"/>
</dbReference>
<evidence type="ECO:0000313" key="10">
    <source>
        <dbReference type="Proteomes" id="UP000005666"/>
    </source>
</evidence>
<dbReference type="InterPro" id="IPR014877">
    <property type="entry name" value="XPO1_C_dom"/>
</dbReference>
<sequence length="1072" mass="125026">MESILDSNKDFDIQLFDRVVEAFYKGHGKEQNDAQTILTKFQADNNSWQRTDQILQYSENIQSKFIALSILDNLIVSRWNMLPNDQKINIRTFIVGMILSVCNDDSLFNSNRELINKANLVLVQIIKKDWPARWSNFLPELIDSSKYSENICQNNLEILKVLAEEIFEYSSEKLTQAKVIKLKVSMTSEFPLIYEFCHDILANTDSSRLINSSLNTLLCYINCFPINYIFDSNILDLLSLQYFPEPETRLVALKFLTEVSMLNLNGNKTYLEKIIKSIENVMNITASNLIQPDCDLSVIYNEFNISDQRFFRNFTIYLTTFLQNYREFCDENRSFDDLMIALHICLMKLSYINEKENFKIVLDYWHNFVADLYHEIQRLPIFDLATAASSGAVNPSFYKNFPLTKHRYDDICSQLRVLIVEKMARPEEVFIVENDEGVIIREYMKDSDIIQTYNTERSTLVYLTHLDVRDTEKIMLDKLLKQVDQSEWSRQTLNTLCWAIGSISGTMVIDEERDFIISIIKYLLELHDKIEGGDNKRIVSSNIMYVVGQYPRFLKSHWSFLKTIIDKLFEFMHDKNSGVRDMACDTFIKISQKCKGSFLTTQPYQSDPLIETIISDIINITCDLEPQQVLIFYHACGIIVAVQGKQATRRQLLSNLLELPNTTWSLITKKHGLNTNEFWDMEKIKIVANIIRINTVVCSELHTSFCTQLIHIYPYLLKIYDSITAIISEKISTNGDSVIKTPFLRGLRTIKKEILKLVLSYVSEATNLNDVVEDLIDPLLPLVLRNYIDSTPNARDYEVLSCMAGIVKRIGHENPKISLIIFRNIFETTLDMINKELVEYPEYRIEFYKFLHSVTAVAFSIFAELPAFEFNLFMNSIFWSFKHKILEVELEGLQITIELLHNFENMEGNEQFKSYFYRTYYCTILSEVFYVITNLEHKSSFSKHCILLMKLFKLVENNLIKVSLSDDNLTIISNQEYVHNFLRNLFTNNFPQLSQKQIELFLSALIKNVNEHIRFKGILRDFLVQIKEYGGDPVDFLLEEDNEETNQNLLLNADMFLIAGMQRPYEIDDVEM</sequence>
<accession>G8BX05</accession>
<reference evidence="9 10" key="1">
    <citation type="journal article" date="2011" name="Proc. Natl. Acad. Sci. U.S.A.">
        <title>Evolutionary erosion of yeast sex chromosomes by mating-type switching accidents.</title>
        <authorList>
            <person name="Gordon J.L."/>
            <person name="Armisen D."/>
            <person name="Proux-Wera E."/>
            <person name="Oheigeartaigh S.S."/>
            <person name="Byrne K.P."/>
            <person name="Wolfe K.H."/>
        </authorList>
    </citation>
    <scope>NUCLEOTIDE SEQUENCE [LARGE SCALE GENOMIC DNA]</scope>
    <source>
        <strain evidence="10">ATCC 24235 / CBS 4417 / NBRC 1672 / NRRL Y-8282 / UCD 70-5</strain>
    </source>
</reference>
<organism evidence="9 10">
    <name type="scientific">Tetrapisispora phaffii (strain ATCC 24235 / CBS 4417 / NBRC 1672 / NRRL Y-8282 / UCD 70-5)</name>
    <name type="common">Yeast</name>
    <name type="synonym">Fabospora phaffii</name>
    <dbReference type="NCBI Taxonomy" id="1071381"/>
    <lineage>
        <taxon>Eukaryota</taxon>
        <taxon>Fungi</taxon>
        <taxon>Dikarya</taxon>
        <taxon>Ascomycota</taxon>
        <taxon>Saccharomycotina</taxon>
        <taxon>Saccharomycetes</taxon>
        <taxon>Saccharomycetales</taxon>
        <taxon>Saccharomycetaceae</taxon>
        <taxon>Tetrapisispora</taxon>
    </lineage>
</organism>
<name>G8BX05_TETPH</name>
<evidence type="ECO:0000256" key="5">
    <source>
        <dbReference type="ARBA" id="ARBA00022927"/>
    </source>
</evidence>
<keyword evidence="5" id="KW-0653">Protein transport</keyword>
<evidence type="ECO:0000256" key="6">
    <source>
        <dbReference type="ARBA" id="ARBA00023242"/>
    </source>
</evidence>
<dbReference type="PANTHER" id="PTHR11223:SF2">
    <property type="entry name" value="EXPORTIN-1"/>
    <property type="match status" value="1"/>
</dbReference>
<keyword evidence="4" id="KW-0509">mRNA transport</keyword>
<dbReference type="InterPro" id="IPR040485">
    <property type="entry name" value="XPO1_repeat_3"/>
</dbReference>
<evidence type="ECO:0000256" key="1">
    <source>
        <dbReference type="ARBA" id="ARBA00004123"/>
    </source>
</evidence>
<evidence type="ECO:0000256" key="7">
    <source>
        <dbReference type="ARBA" id="ARBA00073514"/>
    </source>
</evidence>
<evidence type="ECO:0000259" key="8">
    <source>
        <dbReference type="PROSITE" id="PS50166"/>
    </source>
</evidence>
<evidence type="ECO:0000256" key="3">
    <source>
        <dbReference type="ARBA" id="ARBA00022448"/>
    </source>
</evidence>
<dbReference type="RefSeq" id="XP_003686743.1">
    <property type="nucleotide sequence ID" value="XM_003686695.1"/>
</dbReference>
<dbReference type="STRING" id="1071381.G8BX05"/>